<protein>
    <submittedName>
        <fullName evidence="1">Uncharacterized protein</fullName>
    </submittedName>
</protein>
<comment type="caution">
    <text evidence="1">The sequence shown here is derived from an EMBL/GenBank/DDBJ whole genome shotgun (WGS) entry which is preliminary data.</text>
</comment>
<keyword evidence="2" id="KW-1185">Reference proteome</keyword>
<accession>A0A5B7G131</accession>
<proteinExistence type="predicted"/>
<dbReference type="Proteomes" id="UP000324222">
    <property type="component" value="Unassembled WGS sequence"/>
</dbReference>
<gene>
    <name evidence="1" type="ORF">E2C01_044692</name>
</gene>
<evidence type="ECO:0000313" key="1">
    <source>
        <dbReference type="EMBL" id="MPC50858.1"/>
    </source>
</evidence>
<sequence length="267" mass="28350">MSPARPPLHTSSEALDGILLCPRPPRTVVSKGLGGTLSCLSDALASASTSPGVSSTGSLHEDLPVEDMSLMDVPLEDMPLGAEGEVPLSDQDTAFPAAHGTKAQVPSSFLKGGVAPLRTMERFTGQCLPKRPRGKCHLNEPSLMGEERACSQATLQTVLCLAAFLSMVSWMWRSLWQELEARECDIDFLGNHILFLRGEEMHALDSGSFLGSNGNGCARLLLSGGACCTSSTWGGRAVWGVSPRTSAWRQAMRMTSPGKDYTLSAAG</sequence>
<dbReference type="AlphaFoldDB" id="A0A5B7G131"/>
<dbReference type="EMBL" id="VSRR010009770">
    <property type="protein sequence ID" value="MPC50858.1"/>
    <property type="molecule type" value="Genomic_DNA"/>
</dbReference>
<name>A0A5B7G131_PORTR</name>
<reference evidence="1 2" key="1">
    <citation type="submission" date="2019-05" db="EMBL/GenBank/DDBJ databases">
        <title>Another draft genome of Portunus trituberculatus and its Hox gene families provides insights of decapod evolution.</title>
        <authorList>
            <person name="Jeong J.-H."/>
            <person name="Song I."/>
            <person name="Kim S."/>
            <person name="Choi T."/>
            <person name="Kim D."/>
            <person name="Ryu S."/>
            <person name="Kim W."/>
        </authorList>
    </citation>
    <scope>NUCLEOTIDE SEQUENCE [LARGE SCALE GENOMIC DNA]</scope>
    <source>
        <tissue evidence="1">Muscle</tissue>
    </source>
</reference>
<organism evidence="1 2">
    <name type="scientific">Portunus trituberculatus</name>
    <name type="common">Swimming crab</name>
    <name type="synonym">Neptunus trituberculatus</name>
    <dbReference type="NCBI Taxonomy" id="210409"/>
    <lineage>
        <taxon>Eukaryota</taxon>
        <taxon>Metazoa</taxon>
        <taxon>Ecdysozoa</taxon>
        <taxon>Arthropoda</taxon>
        <taxon>Crustacea</taxon>
        <taxon>Multicrustacea</taxon>
        <taxon>Malacostraca</taxon>
        <taxon>Eumalacostraca</taxon>
        <taxon>Eucarida</taxon>
        <taxon>Decapoda</taxon>
        <taxon>Pleocyemata</taxon>
        <taxon>Brachyura</taxon>
        <taxon>Eubrachyura</taxon>
        <taxon>Portunoidea</taxon>
        <taxon>Portunidae</taxon>
        <taxon>Portuninae</taxon>
        <taxon>Portunus</taxon>
    </lineage>
</organism>
<evidence type="ECO:0000313" key="2">
    <source>
        <dbReference type="Proteomes" id="UP000324222"/>
    </source>
</evidence>